<dbReference type="GO" id="GO:0004177">
    <property type="term" value="F:aminopeptidase activity"/>
    <property type="evidence" value="ECO:0007669"/>
    <property type="project" value="UniProtKB-KW"/>
</dbReference>
<keyword evidence="1" id="KW-0031">Aminopeptidase</keyword>
<accession>A0A841GWV5</accession>
<dbReference type="Gene3D" id="3.40.630.10">
    <property type="entry name" value="Zn peptidases"/>
    <property type="match status" value="1"/>
</dbReference>
<organism evidence="8 9">
    <name type="scientific">Longimicrobium terrae</name>
    <dbReference type="NCBI Taxonomy" id="1639882"/>
    <lineage>
        <taxon>Bacteria</taxon>
        <taxon>Pseudomonadati</taxon>
        <taxon>Gemmatimonadota</taxon>
        <taxon>Longimicrobiia</taxon>
        <taxon>Longimicrobiales</taxon>
        <taxon>Longimicrobiaceae</taxon>
        <taxon>Longimicrobium</taxon>
    </lineage>
</organism>
<dbReference type="GO" id="GO:0004180">
    <property type="term" value="F:carboxypeptidase activity"/>
    <property type="evidence" value="ECO:0007669"/>
    <property type="project" value="UniProtKB-KW"/>
</dbReference>
<keyword evidence="9" id="KW-1185">Reference proteome</keyword>
<dbReference type="GO" id="GO:0006508">
    <property type="term" value="P:proteolysis"/>
    <property type="evidence" value="ECO:0007669"/>
    <property type="project" value="UniProtKB-KW"/>
</dbReference>
<dbReference type="EMBL" id="JACHIA010000001">
    <property type="protein sequence ID" value="MBB6068956.1"/>
    <property type="molecule type" value="Genomic_DNA"/>
</dbReference>
<dbReference type="Pfam" id="PF04389">
    <property type="entry name" value="Peptidase_M28"/>
    <property type="match status" value="1"/>
</dbReference>
<evidence type="ECO:0000256" key="2">
    <source>
        <dbReference type="ARBA" id="ARBA00022670"/>
    </source>
</evidence>
<dbReference type="GO" id="GO:0008235">
    <property type="term" value="F:metalloexopeptidase activity"/>
    <property type="evidence" value="ECO:0007669"/>
    <property type="project" value="InterPro"/>
</dbReference>
<dbReference type="InterPro" id="IPR007484">
    <property type="entry name" value="Peptidase_M28"/>
</dbReference>
<comment type="caution">
    <text evidence="8">The sequence shown here is derived from an EMBL/GenBank/DDBJ whole genome shotgun (WGS) entry which is preliminary data.</text>
</comment>
<feature type="domain" description="Peptidase M28" evidence="7">
    <location>
        <begin position="276"/>
        <end position="497"/>
    </location>
</feature>
<dbReference type="PANTHER" id="PTHR12147:SF56">
    <property type="entry name" value="AMINOPEPTIDASE YDR415C-RELATED"/>
    <property type="match status" value="1"/>
</dbReference>
<keyword evidence="5" id="KW-0378">Hydrolase</keyword>
<dbReference type="RefSeq" id="WP_170031520.1">
    <property type="nucleotide sequence ID" value="NZ_JABDTL010000001.1"/>
</dbReference>
<dbReference type="InterPro" id="IPR045175">
    <property type="entry name" value="M28_fam"/>
</dbReference>
<evidence type="ECO:0000256" key="5">
    <source>
        <dbReference type="ARBA" id="ARBA00022801"/>
    </source>
</evidence>
<keyword evidence="8" id="KW-0121">Carboxypeptidase</keyword>
<dbReference type="AlphaFoldDB" id="A0A841GWV5"/>
<keyword evidence="6" id="KW-0862">Zinc</keyword>
<keyword evidence="2" id="KW-0645">Protease</keyword>
<evidence type="ECO:0000313" key="9">
    <source>
        <dbReference type="Proteomes" id="UP000582837"/>
    </source>
</evidence>
<evidence type="ECO:0000256" key="3">
    <source>
        <dbReference type="ARBA" id="ARBA00022723"/>
    </source>
</evidence>
<dbReference type="GO" id="GO:0046872">
    <property type="term" value="F:metal ion binding"/>
    <property type="evidence" value="ECO:0007669"/>
    <property type="project" value="UniProtKB-KW"/>
</dbReference>
<dbReference type="PANTHER" id="PTHR12147">
    <property type="entry name" value="METALLOPEPTIDASE M28 FAMILY MEMBER"/>
    <property type="match status" value="1"/>
</dbReference>
<name>A0A841GWV5_9BACT</name>
<reference evidence="8 9" key="1">
    <citation type="submission" date="2020-08" db="EMBL/GenBank/DDBJ databases">
        <title>Genomic Encyclopedia of Type Strains, Phase IV (KMG-IV): sequencing the most valuable type-strain genomes for metagenomic binning, comparative biology and taxonomic classification.</title>
        <authorList>
            <person name="Goeker M."/>
        </authorList>
    </citation>
    <scope>NUCLEOTIDE SEQUENCE [LARGE SCALE GENOMIC DNA]</scope>
    <source>
        <strain evidence="8 9">DSM 29007</strain>
    </source>
</reference>
<dbReference type="InterPro" id="IPR046450">
    <property type="entry name" value="PA_dom_sf"/>
</dbReference>
<evidence type="ECO:0000256" key="1">
    <source>
        <dbReference type="ARBA" id="ARBA00022438"/>
    </source>
</evidence>
<sequence length="507" mass="54614">MTSDSAALEAALARIRPETIDAHLRFLAHPLLEGRAPGTRGGTLAMEYIRAQMQRMGLQPLGGSHLQPVALRGMIAAPTLRFAVADGEMAPAYPDEYVLEAGIPDAHVSVDAEIVFAGFGITAPEWEWDDFAGADVAGKVLLIRVNDPGTEETPGFFDGRALTYYGRWTYKFEEASRRGAAGALLIHTDASAGYGWNVVRSSNTGQQFDTAGEPEFPLPVHGWISESAARELVRRAGEDLDALMAASERRGFRPVPLRARMHAEVTSDLTEVHSANVVGLLPGSDPARAGEPVLLTSHYDHLGVRTGPDGETRVYPGAYDNASGVALLLAIAESVAESAVRAPRPLLFITTTAEESGLLGATWYARHPLFPLAATEGVLNVDGANLQGRTRDLAPLGIDRSPLGALVRAAADEEGMEIRPEAHPEQGMFFRQDHFPLARAGVDAVAMDHGLAYEGRPEGWGERWYEEFVSTHYHQPTDAYHEGWDYGGAVQQGRVMLRAALAAALLG</sequence>
<dbReference type="SUPFAM" id="SSF53187">
    <property type="entry name" value="Zn-dependent exopeptidases"/>
    <property type="match status" value="1"/>
</dbReference>
<dbReference type="Gene3D" id="3.50.30.30">
    <property type="match status" value="1"/>
</dbReference>
<keyword evidence="3" id="KW-0479">Metal-binding</keyword>
<evidence type="ECO:0000256" key="4">
    <source>
        <dbReference type="ARBA" id="ARBA00022729"/>
    </source>
</evidence>
<evidence type="ECO:0000259" key="7">
    <source>
        <dbReference type="Pfam" id="PF04389"/>
    </source>
</evidence>
<proteinExistence type="predicted"/>
<dbReference type="SUPFAM" id="SSF52025">
    <property type="entry name" value="PA domain"/>
    <property type="match status" value="1"/>
</dbReference>
<protein>
    <submittedName>
        <fullName evidence="8">Zn-dependent M28 family amino/carboxypeptidase</fullName>
    </submittedName>
</protein>
<evidence type="ECO:0000256" key="6">
    <source>
        <dbReference type="ARBA" id="ARBA00022833"/>
    </source>
</evidence>
<dbReference type="Proteomes" id="UP000582837">
    <property type="component" value="Unassembled WGS sequence"/>
</dbReference>
<keyword evidence="4" id="KW-0732">Signal</keyword>
<gene>
    <name evidence="8" type="ORF">HNQ61_000567</name>
</gene>
<evidence type="ECO:0000313" key="8">
    <source>
        <dbReference type="EMBL" id="MBB6068956.1"/>
    </source>
</evidence>